<proteinExistence type="predicted"/>
<dbReference type="Proteomes" id="UP000735302">
    <property type="component" value="Unassembled WGS sequence"/>
</dbReference>
<gene>
    <name evidence="1" type="ORF">PoB_001150100</name>
</gene>
<reference evidence="1 2" key="1">
    <citation type="journal article" date="2021" name="Elife">
        <title>Chloroplast acquisition without the gene transfer in kleptoplastic sea slugs, Plakobranchus ocellatus.</title>
        <authorList>
            <person name="Maeda T."/>
            <person name="Takahashi S."/>
            <person name="Yoshida T."/>
            <person name="Shimamura S."/>
            <person name="Takaki Y."/>
            <person name="Nagai Y."/>
            <person name="Toyoda A."/>
            <person name="Suzuki Y."/>
            <person name="Arimoto A."/>
            <person name="Ishii H."/>
            <person name="Satoh N."/>
            <person name="Nishiyama T."/>
            <person name="Hasebe M."/>
            <person name="Maruyama T."/>
            <person name="Minagawa J."/>
            <person name="Obokata J."/>
            <person name="Shigenobu S."/>
        </authorList>
    </citation>
    <scope>NUCLEOTIDE SEQUENCE [LARGE SCALE GENOMIC DNA]</scope>
</reference>
<name>A0AAV3YCD3_9GAST</name>
<sequence>MQLFPTQPPSTIIESSKLTLQMLTSNIGHCSCGAILLAPEISCYHQLLYTDGNWEFPMINGRDKEAKRKKFCLRKHTMVNQAAQL</sequence>
<accession>A0AAV3YCD3</accession>
<protein>
    <submittedName>
        <fullName evidence="1">Uncharacterized protein</fullName>
    </submittedName>
</protein>
<dbReference type="EMBL" id="BLXT01001350">
    <property type="protein sequence ID" value="GFN84995.1"/>
    <property type="molecule type" value="Genomic_DNA"/>
</dbReference>
<comment type="caution">
    <text evidence="1">The sequence shown here is derived from an EMBL/GenBank/DDBJ whole genome shotgun (WGS) entry which is preliminary data.</text>
</comment>
<organism evidence="1 2">
    <name type="scientific">Plakobranchus ocellatus</name>
    <dbReference type="NCBI Taxonomy" id="259542"/>
    <lineage>
        <taxon>Eukaryota</taxon>
        <taxon>Metazoa</taxon>
        <taxon>Spiralia</taxon>
        <taxon>Lophotrochozoa</taxon>
        <taxon>Mollusca</taxon>
        <taxon>Gastropoda</taxon>
        <taxon>Heterobranchia</taxon>
        <taxon>Euthyneura</taxon>
        <taxon>Panpulmonata</taxon>
        <taxon>Sacoglossa</taxon>
        <taxon>Placobranchoidea</taxon>
        <taxon>Plakobranchidae</taxon>
        <taxon>Plakobranchus</taxon>
    </lineage>
</organism>
<evidence type="ECO:0000313" key="2">
    <source>
        <dbReference type="Proteomes" id="UP000735302"/>
    </source>
</evidence>
<keyword evidence="2" id="KW-1185">Reference proteome</keyword>
<dbReference type="AlphaFoldDB" id="A0AAV3YCD3"/>
<evidence type="ECO:0000313" key="1">
    <source>
        <dbReference type="EMBL" id="GFN84995.1"/>
    </source>
</evidence>